<evidence type="ECO:0000313" key="2">
    <source>
        <dbReference type="EMBL" id="SDM43706.1"/>
    </source>
</evidence>
<keyword evidence="3" id="KW-1185">Reference proteome</keyword>
<organism evidence="2 3">
    <name type="scientific">Methylobacterium phyllostachyos</name>
    <dbReference type="NCBI Taxonomy" id="582672"/>
    <lineage>
        <taxon>Bacteria</taxon>
        <taxon>Pseudomonadati</taxon>
        <taxon>Pseudomonadota</taxon>
        <taxon>Alphaproteobacteria</taxon>
        <taxon>Hyphomicrobiales</taxon>
        <taxon>Methylobacteriaceae</taxon>
        <taxon>Methylobacterium</taxon>
    </lineage>
</organism>
<dbReference type="EMBL" id="FNHS01000002">
    <property type="protein sequence ID" value="SDM43706.1"/>
    <property type="molecule type" value="Genomic_DNA"/>
</dbReference>
<feature type="region of interest" description="Disordered" evidence="1">
    <location>
        <begin position="1"/>
        <end position="24"/>
    </location>
</feature>
<sequence>MDSPPNDLDARALGRAAPGKGLAREACPYAEGTEARTLWLAGYDEALADGAEAVTGGIAQHPAPPPADRAR</sequence>
<evidence type="ECO:0000256" key="1">
    <source>
        <dbReference type="SAM" id="MobiDB-lite"/>
    </source>
</evidence>
<dbReference type="NCBIfam" id="NF041886">
    <property type="entry name" value="Rmf_CrpP_fam"/>
    <property type="match status" value="1"/>
</dbReference>
<dbReference type="RefSeq" id="WP_091713251.1">
    <property type="nucleotide sequence ID" value="NZ_FNHS01000002.1"/>
</dbReference>
<dbReference type="OrthoDB" id="7999879at2"/>
<proteinExistence type="predicted"/>
<dbReference type="Proteomes" id="UP000198704">
    <property type="component" value="Unassembled WGS sequence"/>
</dbReference>
<protein>
    <recommendedName>
        <fullName evidence="4">Ribosome modulation factor</fullName>
    </recommendedName>
</protein>
<reference evidence="3" key="1">
    <citation type="submission" date="2016-10" db="EMBL/GenBank/DDBJ databases">
        <authorList>
            <person name="Varghese N."/>
            <person name="Submissions S."/>
        </authorList>
    </citation>
    <scope>NUCLEOTIDE SEQUENCE [LARGE SCALE GENOMIC DNA]</scope>
    <source>
        <strain evidence="3">BL47</strain>
    </source>
</reference>
<dbReference type="STRING" id="582672.SAMN05216360_10290"/>
<accession>A0A1G9T7S7</accession>
<name>A0A1G9T7S7_9HYPH</name>
<gene>
    <name evidence="2" type="ORF">SAMN05216360_10290</name>
</gene>
<evidence type="ECO:0008006" key="4">
    <source>
        <dbReference type="Google" id="ProtNLM"/>
    </source>
</evidence>
<dbReference type="Pfam" id="PF04957">
    <property type="entry name" value="RMF"/>
    <property type="match status" value="1"/>
</dbReference>
<dbReference type="AlphaFoldDB" id="A0A1G9T7S7"/>
<evidence type="ECO:0000313" key="3">
    <source>
        <dbReference type="Proteomes" id="UP000198704"/>
    </source>
</evidence>
<dbReference type="InterPro" id="IPR007040">
    <property type="entry name" value="Ribosome_modulation_factor"/>
</dbReference>